<proteinExistence type="inferred from homology"/>
<evidence type="ECO:0000313" key="11">
    <source>
        <dbReference type="Proteomes" id="UP000199614"/>
    </source>
</evidence>
<dbReference type="GO" id="GO:0020037">
    <property type="term" value="F:heme binding"/>
    <property type="evidence" value="ECO:0007669"/>
    <property type="project" value="InterPro"/>
</dbReference>
<evidence type="ECO:0000256" key="4">
    <source>
        <dbReference type="ARBA" id="ARBA00022692"/>
    </source>
</evidence>
<dbReference type="RefSeq" id="WP_093355457.1">
    <property type="nucleotide sequence ID" value="NZ_FOUY01000061.1"/>
</dbReference>
<gene>
    <name evidence="10" type="ORF">SAMN05216207_106114</name>
</gene>
<feature type="transmembrane region" description="Helical" evidence="8">
    <location>
        <begin position="156"/>
        <end position="176"/>
    </location>
</feature>
<sequence>MSTTDPAAPVRATLRAVFGRGLPAFAALAVAVALTAALASPPDRLQGELVRLMYVHVPAAWTAFLAYGVTLVAGLVWLWRRAAVWDRLAAASAEAGVFFTGLAIAMGAVWGRPTWGVWWTWDARLVTTALLFFVYLGYLALRRAVDDPVTRARRSAVFGVVAFAMVPLVHFSVLWWRTLHQPPSLLRPAAPAIGGGMLTALLLSVLAFTALFVLIVRTRMRLTAANAALDVAELTGAEPVAGDAVTAPRREATR</sequence>
<dbReference type="EMBL" id="FOUY01000061">
    <property type="protein sequence ID" value="SFO45420.1"/>
    <property type="molecule type" value="Genomic_DNA"/>
</dbReference>
<reference evidence="10 11" key="1">
    <citation type="submission" date="2016-10" db="EMBL/GenBank/DDBJ databases">
        <authorList>
            <person name="de Groot N.N."/>
        </authorList>
    </citation>
    <scope>NUCLEOTIDE SEQUENCE [LARGE SCALE GENOMIC DNA]</scope>
    <source>
        <strain evidence="10 11">CGMCC 4.1877</strain>
    </source>
</reference>
<keyword evidence="4 8" id="KW-0812">Transmembrane</keyword>
<feature type="transmembrane region" description="Helical" evidence="8">
    <location>
        <begin position="123"/>
        <end position="144"/>
    </location>
</feature>
<evidence type="ECO:0000256" key="8">
    <source>
        <dbReference type="SAM" id="Phobius"/>
    </source>
</evidence>
<keyword evidence="11" id="KW-1185">Reference proteome</keyword>
<evidence type="ECO:0000256" key="1">
    <source>
        <dbReference type="ARBA" id="ARBA00004141"/>
    </source>
</evidence>
<dbReference type="Proteomes" id="UP000199614">
    <property type="component" value="Unassembled WGS sequence"/>
</dbReference>
<dbReference type="STRING" id="260086.SAMN05216207_106114"/>
<dbReference type="PRINTS" id="PR01386">
    <property type="entry name" value="CCMCBIOGNSIS"/>
</dbReference>
<dbReference type="InterPro" id="IPR002541">
    <property type="entry name" value="Cyt_c_assembly"/>
</dbReference>
<dbReference type="GO" id="GO:0017004">
    <property type="term" value="P:cytochrome complex assembly"/>
    <property type="evidence" value="ECO:0007669"/>
    <property type="project" value="UniProtKB-KW"/>
</dbReference>
<comment type="subcellular location">
    <subcellularLocation>
        <location evidence="1">Membrane</location>
        <topology evidence="1">Multi-pass membrane protein</topology>
    </subcellularLocation>
</comment>
<evidence type="ECO:0000313" key="10">
    <source>
        <dbReference type="EMBL" id="SFO45420.1"/>
    </source>
</evidence>
<name>A0A1I5HBH9_PSUAM</name>
<dbReference type="PANTHER" id="PTHR30071:SF1">
    <property type="entry name" value="CYTOCHROME B_B6 PROTEIN-RELATED"/>
    <property type="match status" value="1"/>
</dbReference>
<feature type="transmembrane region" description="Helical" evidence="8">
    <location>
        <begin position="21"/>
        <end position="39"/>
    </location>
</feature>
<organism evidence="10 11">
    <name type="scientific">Pseudonocardia ammonioxydans</name>
    <dbReference type="NCBI Taxonomy" id="260086"/>
    <lineage>
        <taxon>Bacteria</taxon>
        <taxon>Bacillati</taxon>
        <taxon>Actinomycetota</taxon>
        <taxon>Actinomycetes</taxon>
        <taxon>Pseudonocardiales</taxon>
        <taxon>Pseudonocardiaceae</taxon>
        <taxon>Pseudonocardia</taxon>
    </lineage>
</organism>
<evidence type="ECO:0000256" key="2">
    <source>
        <dbReference type="ARBA" id="ARBA00005840"/>
    </source>
</evidence>
<keyword evidence="5" id="KW-0201">Cytochrome c-type biogenesis</keyword>
<dbReference type="OrthoDB" id="9778550at2"/>
<evidence type="ECO:0000256" key="5">
    <source>
        <dbReference type="ARBA" id="ARBA00022748"/>
    </source>
</evidence>
<feature type="transmembrane region" description="Helical" evidence="8">
    <location>
        <begin position="59"/>
        <end position="79"/>
    </location>
</feature>
<dbReference type="InterPro" id="IPR045062">
    <property type="entry name" value="Cyt_c_biogenesis_CcsA/CcmC"/>
</dbReference>
<comment type="similarity">
    <text evidence="2">Belongs to the CcmC/CycZ/HelC family.</text>
</comment>
<keyword evidence="6 8" id="KW-1133">Transmembrane helix</keyword>
<dbReference type="Pfam" id="PF01578">
    <property type="entry name" value="Cytochrom_C_asm"/>
    <property type="match status" value="1"/>
</dbReference>
<dbReference type="GO" id="GO:0005886">
    <property type="term" value="C:plasma membrane"/>
    <property type="evidence" value="ECO:0007669"/>
    <property type="project" value="TreeGrafter"/>
</dbReference>
<evidence type="ECO:0000259" key="9">
    <source>
        <dbReference type="Pfam" id="PF01578"/>
    </source>
</evidence>
<accession>A0A1I5HBH9</accession>
<dbReference type="GO" id="GO:0015232">
    <property type="term" value="F:heme transmembrane transporter activity"/>
    <property type="evidence" value="ECO:0007669"/>
    <property type="project" value="InterPro"/>
</dbReference>
<evidence type="ECO:0000256" key="6">
    <source>
        <dbReference type="ARBA" id="ARBA00022989"/>
    </source>
</evidence>
<evidence type="ECO:0000256" key="7">
    <source>
        <dbReference type="ARBA" id="ARBA00023136"/>
    </source>
</evidence>
<evidence type="ECO:0000256" key="3">
    <source>
        <dbReference type="ARBA" id="ARBA00016463"/>
    </source>
</evidence>
<feature type="transmembrane region" description="Helical" evidence="8">
    <location>
        <begin position="91"/>
        <end position="111"/>
    </location>
</feature>
<protein>
    <recommendedName>
        <fullName evidence="3">Heme exporter protein C</fullName>
    </recommendedName>
</protein>
<feature type="transmembrane region" description="Helical" evidence="8">
    <location>
        <begin position="196"/>
        <end position="216"/>
    </location>
</feature>
<dbReference type="AlphaFoldDB" id="A0A1I5HBH9"/>
<feature type="domain" description="Cytochrome c assembly protein" evidence="9">
    <location>
        <begin position="27"/>
        <end position="180"/>
    </location>
</feature>
<dbReference type="PANTHER" id="PTHR30071">
    <property type="entry name" value="HEME EXPORTER PROTEIN C"/>
    <property type="match status" value="1"/>
</dbReference>
<dbReference type="InterPro" id="IPR003557">
    <property type="entry name" value="Cyt_c_biogenesis_CcmC"/>
</dbReference>
<keyword evidence="7 8" id="KW-0472">Membrane</keyword>